<comment type="caution">
    <text evidence="1">The sequence shown here is derived from an EMBL/GenBank/DDBJ whole genome shotgun (WGS) entry which is preliminary data.</text>
</comment>
<dbReference type="PANTHER" id="PTHR21041">
    <property type="entry name" value="DENDRITIC CELL-SPECIFIC TRANSMEMBRANE PROTEIN"/>
    <property type="match status" value="1"/>
</dbReference>
<accession>A0AAV8WZI6</accession>
<gene>
    <name evidence="1" type="ORF">NQ314_014904</name>
</gene>
<organism evidence="1 2">
    <name type="scientific">Rhamnusium bicolor</name>
    <dbReference type="NCBI Taxonomy" id="1586634"/>
    <lineage>
        <taxon>Eukaryota</taxon>
        <taxon>Metazoa</taxon>
        <taxon>Ecdysozoa</taxon>
        <taxon>Arthropoda</taxon>
        <taxon>Hexapoda</taxon>
        <taxon>Insecta</taxon>
        <taxon>Pterygota</taxon>
        <taxon>Neoptera</taxon>
        <taxon>Endopterygota</taxon>
        <taxon>Coleoptera</taxon>
        <taxon>Polyphaga</taxon>
        <taxon>Cucujiformia</taxon>
        <taxon>Chrysomeloidea</taxon>
        <taxon>Cerambycidae</taxon>
        <taxon>Lepturinae</taxon>
        <taxon>Rhagiini</taxon>
        <taxon>Rhamnusium</taxon>
    </lineage>
</organism>
<name>A0AAV8WZI6_9CUCU</name>
<dbReference type="EMBL" id="JANEYF010004127">
    <property type="protein sequence ID" value="KAJ8932123.1"/>
    <property type="molecule type" value="Genomic_DNA"/>
</dbReference>
<evidence type="ECO:0000313" key="2">
    <source>
        <dbReference type="Proteomes" id="UP001162156"/>
    </source>
</evidence>
<dbReference type="InterPro" id="IPR051856">
    <property type="entry name" value="CSR-E3_Ligase_Protein"/>
</dbReference>
<keyword evidence="2" id="KW-1185">Reference proteome</keyword>
<evidence type="ECO:0000313" key="1">
    <source>
        <dbReference type="EMBL" id="KAJ8932123.1"/>
    </source>
</evidence>
<dbReference type="AlphaFoldDB" id="A0AAV8WZI6"/>
<dbReference type="Proteomes" id="UP001162156">
    <property type="component" value="Unassembled WGS sequence"/>
</dbReference>
<dbReference type="PANTHER" id="PTHR21041:SF9">
    <property type="entry name" value="DENDRITIC CELL-SPECIFIC TRANSMEMBRANE PROTEIN-LIKE DOMAIN-CONTAINING PROTEIN"/>
    <property type="match status" value="1"/>
</dbReference>
<dbReference type="Pfam" id="PF26039">
    <property type="entry name" value="Dcst2"/>
    <property type="match status" value="1"/>
</dbReference>
<reference evidence="1" key="1">
    <citation type="journal article" date="2023" name="Insect Mol. Biol.">
        <title>Genome sequencing provides insights into the evolution of gene families encoding plant cell wall-degrading enzymes in longhorned beetles.</title>
        <authorList>
            <person name="Shin N.R."/>
            <person name="Okamura Y."/>
            <person name="Kirsch R."/>
            <person name="Pauchet Y."/>
        </authorList>
    </citation>
    <scope>NUCLEOTIDE SEQUENCE</scope>
    <source>
        <strain evidence="1">RBIC_L_NR</strain>
    </source>
</reference>
<proteinExistence type="predicted"/>
<sequence>MQVIKAAFQFLAKIINICNKEFGTPFERCARVFENAIVDCNAKLGPLFNWLCSITYLVKSVCYIVKIFDFVCMLVDFISNSVIGVVVRSKVVKFIVKLKKVIIFDFRGENIYQTYTDDVLCPHQVFPFISISNNYLKNLV</sequence>
<protein>
    <submittedName>
        <fullName evidence="1">Uncharacterized protein</fullName>
    </submittedName>
</protein>